<dbReference type="RefSeq" id="WP_161023512.1">
    <property type="nucleotide sequence ID" value="NZ_WWCJ01000001.1"/>
</dbReference>
<dbReference type="PROSITE" id="PS00061">
    <property type="entry name" value="ADH_SHORT"/>
    <property type="match status" value="1"/>
</dbReference>
<dbReference type="InterPro" id="IPR036291">
    <property type="entry name" value="NAD(P)-bd_dom_sf"/>
</dbReference>
<keyword evidence="2" id="KW-0560">Oxidoreductase</keyword>
<dbReference type="Proteomes" id="UP000448575">
    <property type="component" value="Unassembled WGS sequence"/>
</dbReference>
<dbReference type="EMBL" id="WWCJ01000001">
    <property type="protein sequence ID" value="MYN00479.1"/>
    <property type="molecule type" value="Genomic_DNA"/>
</dbReference>
<accession>A0A6N9HAH8</accession>
<dbReference type="PANTHER" id="PTHR44196:SF1">
    <property type="entry name" value="DEHYDROGENASE_REDUCTASE SDR FAMILY MEMBER 7B"/>
    <property type="match status" value="1"/>
</dbReference>
<evidence type="ECO:0000313" key="4">
    <source>
        <dbReference type="Proteomes" id="UP000448575"/>
    </source>
</evidence>
<dbReference type="AlphaFoldDB" id="A0A6N9HAH8"/>
<comment type="similarity">
    <text evidence="1">Belongs to the short-chain dehydrogenases/reductases (SDR) family.</text>
</comment>
<dbReference type="PANTHER" id="PTHR44196">
    <property type="entry name" value="DEHYDROGENASE/REDUCTASE SDR FAMILY MEMBER 7B"/>
    <property type="match status" value="1"/>
</dbReference>
<comment type="caution">
    <text evidence="3">The sequence shown here is derived from an EMBL/GenBank/DDBJ whole genome shotgun (WGS) entry which is preliminary data.</text>
</comment>
<gene>
    <name evidence="3" type="ORF">GTP41_00045</name>
</gene>
<sequence>MRVMIIGGTSGIGLALAAHYAQQGAVLALCGRNPARLDGHPLAAQPGLRRYGFDIGDRQAVFDAVTDFAQDGLDLLVVSAGQYVDADAIAQERMRSLPLVRTNVSGLCHAFDAGAQAMLARGKGQLVVVASIAGLLREYPNGSLYSASKRAAIAISDAYRKALAPHGVDVTAVVPGYVDTARLRELNGGSAQRKPFLQTEQEAVRRIAGAIAGREAHCIFPWQLHAMVRLFNLLPKGLQRYRKK</sequence>
<dbReference type="InterPro" id="IPR020904">
    <property type="entry name" value="Sc_DH/Rdtase_CS"/>
</dbReference>
<reference evidence="3 4" key="1">
    <citation type="submission" date="2019-12" db="EMBL/GenBank/DDBJ databases">
        <title>Novel species isolated from a subtropical stream in China.</title>
        <authorList>
            <person name="Lu H."/>
        </authorList>
    </citation>
    <scope>NUCLEOTIDE SEQUENCE [LARGE SCALE GENOMIC DNA]</scope>
    <source>
        <strain evidence="3 4">DS3</strain>
    </source>
</reference>
<keyword evidence="4" id="KW-1185">Reference proteome</keyword>
<dbReference type="InterPro" id="IPR002347">
    <property type="entry name" value="SDR_fam"/>
</dbReference>
<dbReference type="Pfam" id="PF00106">
    <property type="entry name" value="adh_short"/>
    <property type="match status" value="1"/>
</dbReference>
<name>A0A6N9HAH8_9BURK</name>
<dbReference type="GO" id="GO:0016491">
    <property type="term" value="F:oxidoreductase activity"/>
    <property type="evidence" value="ECO:0007669"/>
    <property type="project" value="UniProtKB-KW"/>
</dbReference>
<proteinExistence type="inferred from homology"/>
<dbReference type="SUPFAM" id="SSF51735">
    <property type="entry name" value="NAD(P)-binding Rossmann-fold domains"/>
    <property type="match status" value="1"/>
</dbReference>
<organism evidence="3 4">
    <name type="scientific">Pseudoduganella guangdongensis</name>
    <dbReference type="NCBI Taxonomy" id="2692179"/>
    <lineage>
        <taxon>Bacteria</taxon>
        <taxon>Pseudomonadati</taxon>
        <taxon>Pseudomonadota</taxon>
        <taxon>Betaproteobacteria</taxon>
        <taxon>Burkholderiales</taxon>
        <taxon>Oxalobacteraceae</taxon>
        <taxon>Telluria group</taxon>
        <taxon>Pseudoduganella</taxon>
    </lineage>
</organism>
<dbReference type="Gene3D" id="3.40.50.720">
    <property type="entry name" value="NAD(P)-binding Rossmann-like Domain"/>
    <property type="match status" value="1"/>
</dbReference>
<protein>
    <submittedName>
        <fullName evidence="3">SDR family NAD(P)-dependent oxidoreductase</fullName>
    </submittedName>
</protein>
<evidence type="ECO:0000313" key="3">
    <source>
        <dbReference type="EMBL" id="MYN00479.1"/>
    </source>
</evidence>
<evidence type="ECO:0000256" key="1">
    <source>
        <dbReference type="ARBA" id="ARBA00006484"/>
    </source>
</evidence>
<dbReference type="PRINTS" id="PR00081">
    <property type="entry name" value="GDHRDH"/>
</dbReference>
<dbReference type="GO" id="GO:0016020">
    <property type="term" value="C:membrane"/>
    <property type="evidence" value="ECO:0007669"/>
    <property type="project" value="TreeGrafter"/>
</dbReference>
<evidence type="ECO:0000256" key="2">
    <source>
        <dbReference type="ARBA" id="ARBA00023002"/>
    </source>
</evidence>